<keyword evidence="2" id="KW-0560">Oxidoreductase</keyword>
<dbReference type="InterPro" id="IPR051020">
    <property type="entry name" value="ALDH-related_metabolic_enz"/>
</dbReference>
<protein>
    <recommendedName>
        <fullName evidence="6">3-sulfolactaldehyde dehydrogenase</fullName>
        <ecNumber evidence="5">1.2.1.97</ecNumber>
    </recommendedName>
</protein>
<accession>A0A2L2X8Y9</accession>
<dbReference type="Pfam" id="PF00171">
    <property type="entry name" value="Aldedh"/>
    <property type="match status" value="1"/>
</dbReference>
<dbReference type="Proteomes" id="UP000239549">
    <property type="component" value="Unassembled WGS sequence"/>
</dbReference>
<dbReference type="Gene3D" id="3.40.605.10">
    <property type="entry name" value="Aldehyde Dehydrogenase, Chain A, domain 1"/>
    <property type="match status" value="1"/>
</dbReference>
<dbReference type="EC" id="1.2.1.97" evidence="5"/>
<name>A0A2L2X8Y9_9FIRM</name>
<evidence type="ECO:0000256" key="2">
    <source>
        <dbReference type="ARBA" id="ARBA00023002"/>
    </source>
</evidence>
<comment type="similarity">
    <text evidence="1">Belongs to the aldehyde dehydrogenase family.</text>
</comment>
<dbReference type="InterPro" id="IPR016163">
    <property type="entry name" value="Ald_DH_C"/>
</dbReference>
<dbReference type="InterPro" id="IPR016162">
    <property type="entry name" value="Ald_DH_N"/>
</dbReference>
<reference evidence="9" key="1">
    <citation type="submission" date="2018-02" db="EMBL/GenBank/DDBJ databases">
        <title>Genome sequence of Desulfocucumis palustris strain NAW-5.</title>
        <authorList>
            <person name="Watanabe M."/>
            <person name="Kojima H."/>
            <person name="Fukui M."/>
        </authorList>
    </citation>
    <scope>NUCLEOTIDE SEQUENCE [LARGE SCALE GENOMIC DNA]</scope>
    <source>
        <strain evidence="9">NAW-5</strain>
    </source>
</reference>
<evidence type="ECO:0000256" key="5">
    <source>
        <dbReference type="ARBA" id="ARBA00066984"/>
    </source>
</evidence>
<evidence type="ECO:0000259" key="7">
    <source>
        <dbReference type="Pfam" id="PF00171"/>
    </source>
</evidence>
<dbReference type="EMBL" id="BFAV01000028">
    <property type="protein sequence ID" value="GBF32384.1"/>
    <property type="molecule type" value="Genomic_DNA"/>
</dbReference>
<sequence length="471" mass="50835">MDTFKIYINGRWIDTGSYYEVFNKYSGEPLARVCRASSSDAFEAVDSAEKAFQNNKLTPLQRYYILEKTSEILLSQQEQLAMTIAREAGKPFKEALAEVSRAANTFRISAEEAKRIKGEVVPLSTTGSENRFAYTVRVPLGVVCAISPFNFPLNLVAHKVAPAIAAGNTVVLKPASATPISSLNLCRIMEEAGLPPGHLNAITGAGSEIGEALLDEPRFAYYTFTGSPTVGKQIRNRIGLRKCTLEMGSNSATIVHSDADLEKAAAACGRMAFANAGQVCISVQRIMVQKDVVKQFTELLVRQAEKLVLGDPADPKTDVGPMISVRDAERAEKWIAEAVSGGARVLTGGSRTGPLLKPTVLTGVNNSMKVVCEEIFAPVVSISTFNTFEEALKMVNDSKYGLQAGVYTGSISLAMQAVQELEVGGVMINDTSVFRVDEMPYGGVKESGVGREGPRYAIEEMTEPKLVVLNI</sequence>
<dbReference type="InterPro" id="IPR015590">
    <property type="entry name" value="Aldehyde_DH_dom"/>
</dbReference>
<evidence type="ECO:0000313" key="9">
    <source>
        <dbReference type="Proteomes" id="UP000239549"/>
    </source>
</evidence>
<evidence type="ECO:0000256" key="6">
    <source>
        <dbReference type="ARBA" id="ARBA00067277"/>
    </source>
</evidence>
<dbReference type="InterPro" id="IPR016161">
    <property type="entry name" value="Ald_DH/histidinol_DH"/>
</dbReference>
<evidence type="ECO:0000256" key="3">
    <source>
        <dbReference type="ARBA" id="ARBA00050326"/>
    </source>
</evidence>
<comment type="caution">
    <text evidence="8">The sequence shown here is derived from an EMBL/GenBank/DDBJ whole genome shotgun (WGS) entry which is preliminary data.</text>
</comment>
<comment type="function">
    <text evidence="4">Part of the sulfo-TAL (or sulfo-SFT) pathway, a D-sulfoquinovose degradation pathway that produces sulfolactate (SL). Catalyzes the oxidation of 3-sulfolactaldehyde (SLA) to sulfolactate (SL).</text>
</comment>
<comment type="catalytic activity">
    <reaction evidence="3">
        <text>(2S)-3-sulfolactaldehyde + NAD(+) + H2O = (2S)-3-sulfolactate + NADH + 2 H(+)</text>
        <dbReference type="Rhea" id="RHEA:47932"/>
        <dbReference type="ChEBI" id="CHEBI:15377"/>
        <dbReference type="ChEBI" id="CHEBI:15378"/>
        <dbReference type="ChEBI" id="CHEBI:57540"/>
        <dbReference type="ChEBI" id="CHEBI:57945"/>
        <dbReference type="ChEBI" id="CHEBI:61289"/>
        <dbReference type="ChEBI" id="CHEBI:90109"/>
        <dbReference type="EC" id="1.2.1.97"/>
    </reaction>
    <physiologicalReaction direction="left-to-right" evidence="3">
        <dbReference type="Rhea" id="RHEA:47933"/>
    </physiologicalReaction>
</comment>
<dbReference type="AlphaFoldDB" id="A0A2L2X8Y9"/>
<dbReference type="RefSeq" id="WP_231702619.1">
    <property type="nucleotide sequence ID" value="NZ_BFAV01000028.1"/>
</dbReference>
<gene>
    <name evidence="8" type="ORF">DCCM_0578</name>
</gene>
<dbReference type="PANTHER" id="PTHR42991">
    <property type="entry name" value="ALDEHYDE DEHYDROGENASE"/>
    <property type="match status" value="1"/>
</dbReference>
<dbReference type="Gene3D" id="3.40.309.10">
    <property type="entry name" value="Aldehyde Dehydrogenase, Chain A, domain 2"/>
    <property type="match status" value="1"/>
</dbReference>
<keyword evidence="9" id="KW-1185">Reference proteome</keyword>
<feature type="domain" description="Aldehyde dehydrogenase" evidence="7">
    <location>
        <begin position="12"/>
        <end position="467"/>
    </location>
</feature>
<evidence type="ECO:0000256" key="4">
    <source>
        <dbReference type="ARBA" id="ARBA00054572"/>
    </source>
</evidence>
<proteinExistence type="inferred from homology"/>
<dbReference type="FunFam" id="3.40.605.10:FF:000007">
    <property type="entry name" value="NAD/NADP-dependent betaine aldehyde dehydrogenase"/>
    <property type="match status" value="1"/>
</dbReference>
<evidence type="ECO:0000256" key="1">
    <source>
        <dbReference type="ARBA" id="ARBA00009986"/>
    </source>
</evidence>
<dbReference type="PANTHER" id="PTHR42991:SF1">
    <property type="entry name" value="ALDEHYDE DEHYDROGENASE"/>
    <property type="match status" value="1"/>
</dbReference>
<dbReference type="CDD" id="cd07149">
    <property type="entry name" value="ALDH_y4uC"/>
    <property type="match status" value="1"/>
</dbReference>
<evidence type="ECO:0000313" key="8">
    <source>
        <dbReference type="EMBL" id="GBF32384.1"/>
    </source>
</evidence>
<dbReference type="GO" id="GO:0008911">
    <property type="term" value="F:lactaldehyde dehydrogenase (NAD+) activity"/>
    <property type="evidence" value="ECO:0007669"/>
    <property type="project" value="TreeGrafter"/>
</dbReference>
<dbReference type="FunFam" id="3.40.309.10:FF:000009">
    <property type="entry name" value="Aldehyde dehydrogenase A"/>
    <property type="match status" value="1"/>
</dbReference>
<organism evidence="8 9">
    <name type="scientific">Desulfocucumis palustris</name>
    <dbReference type="NCBI Taxonomy" id="1898651"/>
    <lineage>
        <taxon>Bacteria</taxon>
        <taxon>Bacillati</taxon>
        <taxon>Bacillota</taxon>
        <taxon>Clostridia</taxon>
        <taxon>Eubacteriales</taxon>
        <taxon>Desulfocucumaceae</taxon>
        <taxon>Desulfocucumis</taxon>
    </lineage>
</organism>
<dbReference type="SUPFAM" id="SSF53720">
    <property type="entry name" value="ALDH-like"/>
    <property type="match status" value="1"/>
</dbReference>